<dbReference type="SUPFAM" id="SSF51735">
    <property type="entry name" value="NAD(P)-binding Rossmann-fold domains"/>
    <property type="match status" value="1"/>
</dbReference>
<dbReference type="EC" id="1.2.1.70" evidence="3 9"/>
<feature type="binding site" evidence="9 11">
    <location>
        <begin position="49"/>
        <end position="52"/>
    </location>
    <ligand>
        <name>substrate</name>
    </ligand>
</feature>
<dbReference type="FunFam" id="3.40.50.720:FF:000031">
    <property type="entry name" value="Glutamyl-tRNA reductase"/>
    <property type="match status" value="1"/>
</dbReference>
<evidence type="ECO:0000256" key="3">
    <source>
        <dbReference type="ARBA" id="ARBA00012970"/>
    </source>
</evidence>
<evidence type="ECO:0000256" key="5">
    <source>
        <dbReference type="ARBA" id="ARBA00023002"/>
    </source>
</evidence>
<evidence type="ECO:0000256" key="14">
    <source>
        <dbReference type="RuleBase" id="RU000584"/>
    </source>
</evidence>
<feature type="binding site" evidence="9 11">
    <location>
        <position position="112"/>
    </location>
    <ligand>
        <name>substrate</name>
    </ligand>
</feature>
<evidence type="ECO:0000313" key="18">
    <source>
        <dbReference type="EMBL" id="RDB85428.1"/>
    </source>
</evidence>
<feature type="domain" description="Tetrapyrrole biosynthesis glutamyl-tRNA reductase dimerisation" evidence="15">
    <location>
        <begin position="325"/>
        <end position="429"/>
    </location>
</feature>
<comment type="caution">
    <text evidence="18">The sequence shown here is derived from an EMBL/GenBank/DDBJ whole genome shotgun (WGS) entry which is preliminary data.</text>
</comment>
<evidence type="ECO:0000256" key="11">
    <source>
        <dbReference type="PIRSR" id="PIRSR000445-2"/>
    </source>
</evidence>
<dbReference type="Gene3D" id="3.30.460.30">
    <property type="entry name" value="Glutamyl-tRNA reductase, N-terminal domain"/>
    <property type="match status" value="1"/>
</dbReference>
<evidence type="ECO:0000256" key="7">
    <source>
        <dbReference type="ARBA" id="ARBA00047464"/>
    </source>
</evidence>
<evidence type="ECO:0000259" key="17">
    <source>
        <dbReference type="Pfam" id="PF05201"/>
    </source>
</evidence>
<dbReference type="Pfam" id="PF05201">
    <property type="entry name" value="GlutR_N"/>
    <property type="match status" value="1"/>
</dbReference>
<comment type="domain">
    <text evidence="9">Possesses an unusual extended V-shaped dimeric structure with each monomer consisting of three distinct domains arranged along a curved 'spinal' alpha-helix. The N-terminal catalytic domain specifically recognizes the glutamate moiety of the substrate. The second domain is the NADPH-binding domain, and the third C-terminal domain is responsible for dimerization.</text>
</comment>
<organism evidence="18 20">
    <name type="scientific">Eggerthella lenta</name>
    <name type="common">Eubacterium lentum</name>
    <dbReference type="NCBI Taxonomy" id="84112"/>
    <lineage>
        <taxon>Bacteria</taxon>
        <taxon>Bacillati</taxon>
        <taxon>Actinomycetota</taxon>
        <taxon>Coriobacteriia</taxon>
        <taxon>Eggerthellales</taxon>
        <taxon>Eggerthellaceae</taxon>
        <taxon>Eggerthella</taxon>
    </lineage>
</organism>
<evidence type="ECO:0000259" key="16">
    <source>
        <dbReference type="Pfam" id="PF01488"/>
    </source>
</evidence>
<dbReference type="EMBL" id="PPTY01000011">
    <property type="protein sequence ID" value="RDB85428.1"/>
    <property type="molecule type" value="Genomic_DNA"/>
</dbReference>
<proteinExistence type="inferred from homology"/>
<comment type="function">
    <text evidence="9">Catalyzes the NADPH-dependent reduction of glutamyl-tRNA(Glu) to glutamate 1-semialdehyde (GSA).</text>
</comment>
<dbReference type="InterPro" id="IPR000343">
    <property type="entry name" value="4pyrrol_synth_GluRdtase"/>
</dbReference>
<dbReference type="FunFam" id="3.30.460.30:FF:000001">
    <property type="entry name" value="Glutamyl-tRNA reductase"/>
    <property type="match status" value="1"/>
</dbReference>
<comment type="miscellaneous">
    <text evidence="9">During catalysis, the active site Cys acts as a nucleophile attacking the alpha-carbonyl group of tRNA-bound glutamate with the formation of a thioester intermediate between enzyme and glutamate, and the concomitant release of tRNA(Glu). The thioester intermediate is finally reduced by direct hydride transfer from NADPH, to form the product GSA.</text>
</comment>
<dbReference type="Pfam" id="PF01488">
    <property type="entry name" value="Shikimate_DH"/>
    <property type="match status" value="1"/>
</dbReference>
<reference evidence="20 21" key="1">
    <citation type="journal article" date="2018" name="Elife">
        <title>Discovery and characterization of a prevalent human gut bacterial enzyme sufficient for the inactivation of a family of plant toxins.</title>
        <authorList>
            <person name="Koppel N."/>
            <person name="Bisanz J.E."/>
            <person name="Pandelia M.E."/>
            <person name="Turnbaugh P.J."/>
            <person name="Balskus E.P."/>
        </authorList>
    </citation>
    <scope>NUCLEOTIDE SEQUENCE [LARGE SCALE GENOMIC DNA]</scope>
    <source>
        <strain evidence="19 21">16A</strain>
        <strain evidence="18 20">FAA1-1-60AUCSF</strain>
    </source>
</reference>
<evidence type="ECO:0000256" key="8">
    <source>
        <dbReference type="ARBA" id="ARBA00068659"/>
    </source>
</evidence>
<keyword evidence="5 9" id="KW-0560">Oxidoreductase</keyword>
<dbReference type="NCBIfam" id="TIGR01035">
    <property type="entry name" value="hemA"/>
    <property type="match status" value="1"/>
</dbReference>
<dbReference type="InterPro" id="IPR018214">
    <property type="entry name" value="GluRdtase_CS"/>
</dbReference>
<dbReference type="InterPro" id="IPR036291">
    <property type="entry name" value="NAD(P)-bd_dom_sf"/>
</dbReference>
<name>A0A369N2Q5_EGGLN</name>
<comment type="similarity">
    <text evidence="2 9 14">Belongs to the glutamyl-tRNA reductase family.</text>
</comment>
<dbReference type="GO" id="GO:0019353">
    <property type="term" value="P:protoporphyrinogen IX biosynthetic process from glutamate"/>
    <property type="evidence" value="ECO:0007669"/>
    <property type="project" value="TreeGrafter"/>
</dbReference>
<comment type="catalytic activity">
    <reaction evidence="7 9 14">
        <text>(S)-4-amino-5-oxopentanoate + tRNA(Glu) + NADP(+) = L-glutamyl-tRNA(Glu) + NADPH + H(+)</text>
        <dbReference type="Rhea" id="RHEA:12344"/>
        <dbReference type="Rhea" id="RHEA-COMP:9663"/>
        <dbReference type="Rhea" id="RHEA-COMP:9680"/>
        <dbReference type="ChEBI" id="CHEBI:15378"/>
        <dbReference type="ChEBI" id="CHEBI:57501"/>
        <dbReference type="ChEBI" id="CHEBI:57783"/>
        <dbReference type="ChEBI" id="CHEBI:58349"/>
        <dbReference type="ChEBI" id="CHEBI:78442"/>
        <dbReference type="ChEBI" id="CHEBI:78520"/>
        <dbReference type="EC" id="1.2.1.70"/>
    </reaction>
</comment>
<dbReference type="Pfam" id="PF00745">
    <property type="entry name" value="GlutR_dimer"/>
    <property type="match status" value="1"/>
</dbReference>
<protein>
    <recommendedName>
        <fullName evidence="8 9">Glutamyl-tRNA reductase</fullName>
        <shortName evidence="9">GluTR</shortName>
        <ecNumber evidence="3 9">1.2.1.70</ecNumber>
    </recommendedName>
</protein>
<feature type="active site" description="Nucleophile" evidence="9 10">
    <location>
        <position position="50"/>
    </location>
</feature>
<dbReference type="SUPFAM" id="SSF69742">
    <property type="entry name" value="Glutamyl tRNA-reductase catalytic, N-terminal domain"/>
    <property type="match status" value="1"/>
</dbReference>
<evidence type="ECO:0000256" key="1">
    <source>
        <dbReference type="ARBA" id="ARBA00005059"/>
    </source>
</evidence>
<dbReference type="AlphaFoldDB" id="A0A369N2Q5"/>
<dbReference type="PROSITE" id="PS00747">
    <property type="entry name" value="GLUTR"/>
    <property type="match status" value="1"/>
</dbReference>
<dbReference type="InterPro" id="IPR015896">
    <property type="entry name" value="4pyrrol_synth_GluRdtase_dimer"/>
</dbReference>
<dbReference type="CDD" id="cd05213">
    <property type="entry name" value="NAD_bind_Glutamyl_tRNA_reduct"/>
    <property type="match status" value="1"/>
</dbReference>
<feature type="binding site" evidence="9 11">
    <location>
        <begin position="117"/>
        <end position="119"/>
    </location>
    <ligand>
        <name>substrate</name>
    </ligand>
</feature>
<evidence type="ECO:0000313" key="21">
    <source>
        <dbReference type="Proteomes" id="UP000253915"/>
    </source>
</evidence>
<gene>
    <name evidence="9" type="primary">hemA</name>
    <name evidence="19" type="ORF">C1853_05820</name>
    <name evidence="18" type="ORF">C1871_07975</name>
</gene>
<evidence type="ECO:0000256" key="9">
    <source>
        <dbReference type="HAMAP-Rule" id="MF_00087"/>
    </source>
</evidence>
<dbReference type="UniPathway" id="UPA00251">
    <property type="reaction ID" value="UER00316"/>
</dbReference>
<accession>A0A369N2Q5</accession>
<feature type="domain" description="Quinate/shikimate 5-dehydrogenase/glutamyl-tRNA reductase" evidence="16">
    <location>
        <begin position="174"/>
        <end position="309"/>
    </location>
</feature>
<keyword evidence="6 9" id="KW-0627">Porphyrin biosynthesis</keyword>
<evidence type="ECO:0000256" key="10">
    <source>
        <dbReference type="PIRSR" id="PIRSR000445-1"/>
    </source>
</evidence>
<evidence type="ECO:0000256" key="2">
    <source>
        <dbReference type="ARBA" id="ARBA00005916"/>
    </source>
</evidence>
<comment type="subunit">
    <text evidence="9">Homodimer.</text>
</comment>
<comment type="pathway">
    <text evidence="1 9 14">Porphyrin-containing compound metabolism; protoporphyrin-IX biosynthesis; 5-aminolevulinate from L-glutamyl-tRNA(Glu): step 1/2.</text>
</comment>
<dbReference type="OMA" id="FAFKCAA"/>
<dbReference type="InterPro" id="IPR015895">
    <property type="entry name" value="4pyrrol_synth_GluRdtase_N"/>
</dbReference>
<evidence type="ECO:0000313" key="19">
    <source>
        <dbReference type="EMBL" id="RDC39120.1"/>
    </source>
</evidence>
<dbReference type="Proteomes" id="UP000253915">
    <property type="component" value="Unassembled WGS sequence"/>
</dbReference>
<feature type="site" description="Important for activity" evidence="9 13">
    <location>
        <position position="102"/>
    </location>
</feature>
<feature type="binding site" evidence="9 12">
    <location>
        <begin position="192"/>
        <end position="197"/>
    </location>
    <ligand>
        <name>NADP(+)</name>
        <dbReference type="ChEBI" id="CHEBI:58349"/>
    </ligand>
</feature>
<dbReference type="GO" id="GO:0050661">
    <property type="term" value="F:NADP binding"/>
    <property type="evidence" value="ECO:0007669"/>
    <property type="project" value="InterPro"/>
</dbReference>
<dbReference type="RefSeq" id="WP_015760940.1">
    <property type="nucleotide sequence ID" value="NZ_AP031442.1"/>
</dbReference>
<keyword evidence="4 9" id="KW-0521">NADP</keyword>
<evidence type="ECO:0000313" key="20">
    <source>
        <dbReference type="Proteomes" id="UP000253857"/>
    </source>
</evidence>
<evidence type="ECO:0000256" key="4">
    <source>
        <dbReference type="ARBA" id="ARBA00022857"/>
    </source>
</evidence>
<sequence>MTLVVVGVSHKTAGVELRGKLAVPADRLRADLSRLLANDEVSEAVVLSTCNRTEAYAVVLAAPKGVRAIVETLRRNAGLDADGVRELDRALVVKQGPGAVEHLFRVVSSLDSLVLGEAQIIGQVRRAFAAAEDAGAVGETTRRLFRSALEVGKRVREETAIGERPVSVSTAAVQLAERALGELRGRRALVVGTGEMGLLALSYLEERGVSDIVVANRTFERAEEAAARVGGTPAMLDELGERLAQADLVVACAGGEDVLIARDALARAVEARGADASPIVVVDVGLPRTVDPACADVAGAVCFDLDDLDAAMAENARSRAAESVRAEALVARQTDAFLAWMQERDVIPTVKQMHGKARGVCASEAARAAKVLAALHGVETSEEERAVLEALASAVAKKLLHGPAARLRKQAGDPDAYRYTEAARYLFGLDAYPQGFSCRSDEGRTCRLVSGSACARHGGDACPHHREERSCIV</sequence>
<dbReference type="Proteomes" id="UP000253857">
    <property type="component" value="Unassembled WGS sequence"/>
</dbReference>
<dbReference type="InterPro" id="IPR036343">
    <property type="entry name" value="GluRdtase_N_sf"/>
</dbReference>
<dbReference type="GO" id="GO:0008883">
    <property type="term" value="F:glutamyl-tRNA reductase activity"/>
    <property type="evidence" value="ECO:0007669"/>
    <property type="project" value="UniProtKB-UniRule"/>
</dbReference>
<evidence type="ECO:0000259" key="15">
    <source>
        <dbReference type="Pfam" id="PF00745"/>
    </source>
</evidence>
<dbReference type="EMBL" id="PPUQ01000006">
    <property type="protein sequence ID" value="RDC39120.1"/>
    <property type="molecule type" value="Genomic_DNA"/>
</dbReference>
<feature type="binding site" evidence="9 11">
    <location>
        <position position="123"/>
    </location>
    <ligand>
        <name>substrate</name>
    </ligand>
</feature>
<dbReference type="InterPro" id="IPR006151">
    <property type="entry name" value="Shikm_DH/Glu-tRNA_Rdtase"/>
</dbReference>
<evidence type="ECO:0000256" key="6">
    <source>
        <dbReference type="ARBA" id="ARBA00023244"/>
    </source>
</evidence>
<dbReference type="PANTHER" id="PTHR43013">
    <property type="entry name" value="GLUTAMYL-TRNA REDUCTASE"/>
    <property type="match status" value="1"/>
</dbReference>
<dbReference type="Gene3D" id="3.40.50.720">
    <property type="entry name" value="NAD(P)-binding Rossmann-like Domain"/>
    <property type="match status" value="1"/>
</dbReference>
<dbReference type="SUPFAM" id="SSF69075">
    <property type="entry name" value="Glutamyl tRNA-reductase dimerization domain"/>
    <property type="match status" value="1"/>
</dbReference>
<dbReference type="PIRSF" id="PIRSF000445">
    <property type="entry name" value="4pyrrol_synth_GluRdtase"/>
    <property type="match status" value="1"/>
</dbReference>
<dbReference type="HAMAP" id="MF_00087">
    <property type="entry name" value="Glu_tRNA_reductase"/>
    <property type="match status" value="1"/>
</dbReference>
<evidence type="ECO:0000256" key="12">
    <source>
        <dbReference type="PIRSR" id="PIRSR000445-3"/>
    </source>
</evidence>
<dbReference type="PANTHER" id="PTHR43013:SF1">
    <property type="entry name" value="GLUTAMYL-TRNA REDUCTASE"/>
    <property type="match status" value="1"/>
</dbReference>
<dbReference type="InterPro" id="IPR036453">
    <property type="entry name" value="GluRdtase_dimer_dom_sf"/>
</dbReference>
<evidence type="ECO:0000256" key="13">
    <source>
        <dbReference type="PIRSR" id="PIRSR000445-4"/>
    </source>
</evidence>
<feature type="domain" description="Glutamyl-tRNA reductase N-terminal" evidence="17">
    <location>
        <begin position="6"/>
        <end position="159"/>
    </location>
</feature>